<organism evidence="1 2">
    <name type="scientific">Salibacter halophilus</name>
    <dbReference type="NCBI Taxonomy" id="1803916"/>
    <lineage>
        <taxon>Bacteria</taxon>
        <taxon>Pseudomonadati</taxon>
        <taxon>Bacteroidota</taxon>
        <taxon>Flavobacteriia</taxon>
        <taxon>Flavobacteriales</taxon>
        <taxon>Salibacteraceae</taxon>
        <taxon>Salibacter</taxon>
    </lineage>
</organism>
<proteinExistence type="predicted"/>
<dbReference type="CDD" id="cd07177">
    <property type="entry name" value="terB_like"/>
    <property type="match status" value="1"/>
</dbReference>
<reference evidence="1 2" key="1">
    <citation type="submission" date="2019-09" db="EMBL/GenBank/DDBJ databases">
        <title>Genomes of Cryomorphaceae.</title>
        <authorList>
            <person name="Bowman J.P."/>
        </authorList>
    </citation>
    <scope>NUCLEOTIDE SEQUENCE [LARGE SCALE GENOMIC DNA]</scope>
    <source>
        <strain evidence="1 2">KCTC 52047</strain>
    </source>
</reference>
<protein>
    <recommendedName>
        <fullName evidence="3">TerB family tellurite resistance protein</fullName>
    </recommendedName>
</protein>
<dbReference type="EMBL" id="WACR01000005">
    <property type="protein sequence ID" value="KAB1064298.1"/>
    <property type="molecule type" value="Genomic_DNA"/>
</dbReference>
<dbReference type="OrthoDB" id="979732at2"/>
<dbReference type="SUPFAM" id="SSF158682">
    <property type="entry name" value="TerB-like"/>
    <property type="match status" value="1"/>
</dbReference>
<dbReference type="InterPro" id="IPR029024">
    <property type="entry name" value="TerB-like"/>
</dbReference>
<evidence type="ECO:0000313" key="1">
    <source>
        <dbReference type="EMBL" id="KAB1064298.1"/>
    </source>
</evidence>
<dbReference type="AlphaFoldDB" id="A0A6N6M8F9"/>
<dbReference type="RefSeq" id="WP_151167312.1">
    <property type="nucleotide sequence ID" value="NZ_WACR01000005.1"/>
</dbReference>
<dbReference type="Proteomes" id="UP000435357">
    <property type="component" value="Unassembled WGS sequence"/>
</dbReference>
<keyword evidence="2" id="KW-1185">Reference proteome</keyword>
<gene>
    <name evidence="1" type="ORF">F3059_06245</name>
</gene>
<sequence length="134" mass="15462">MIYKNFYAELGKLLYAVAKSDGKVAEKERKAMHEKVVKDLVPVENSTDEFGTDSAYYVEMQFESCQEQSADPETCFIDFISYVDDHHSAFDAKLRKATVEIADAVASAFYNTNSKERDMLQRLKHKIQEFEKQQ</sequence>
<evidence type="ECO:0000313" key="2">
    <source>
        <dbReference type="Proteomes" id="UP000435357"/>
    </source>
</evidence>
<dbReference type="Gene3D" id="1.10.3680.10">
    <property type="entry name" value="TerB-like"/>
    <property type="match status" value="1"/>
</dbReference>
<name>A0A6N6M8F9_9FLAO</name>
<comment type="caution">
    <text evidence="1">The sequence shown here is derived from an EMBL/GenBank/DDBJ whole genome shotgun (WGS) entry which is preliminary data.</text>
</comment>
<accession>A0A6N6M8F9</accession>
<evidence type="ECO:0008006" key="3">
    <source>
        <dbReference type="Google" id="ProtNLM"/>
    </source>
</evidence>